<comment type="caution">
    <text evidence="2">The sequence shown here is derived from an EMBL/GenBank/DDBJ whole genome shotgun (WGS) entry which is preliminary data.</text>
</comment>
<feature type="region of interest" description="Disordered" evidence="1">
    <location>
        <begin position="171"/>
        <end position="190"/>
    </location>
</feature>
<accession>A0A444XQF9</accession>
<evidence type="ECO:0000256" key="1">
    <source>
        <dbReference type="SAM" id="MobiDB-lite"/>
    </source>
</evidence>
<evidence type="ECO:0000313" key="2">
    <source>
        <dbReference type="EMBL" id="RYQ91943.1"/>
    </source>
</evidence>
<dbReference type="EMBL" id="SDMP01000019">
    <property type="protein sequence ID" value="RYQ91943.1"/>
    <property type="molecule type" value="Genomic_DNA"/>
</dbReference>
<proteinExistence type="predicted"/>
<feature type="compositionally biased region" description="Basic and acidic residues" evidence="1">
    <location>
        <begin position="178"/>
        <end position="190"/>
    </location>
</feature>
<gene>
    <name evidence="2" type="ORF">Ahy_B09g098008</name>
</gene>
<reference evidence="2 3" key="1">
    <citation type="submission" date="2019-01" db="EMBL/GenBank/DDBJ databases">
        <title>Sequencing of cultivated peanut Arachis hypogaea provides insights into genome evolution and oil improvement.</title>
        <authorList>
            <person name="Chen X."/>
        </authorList>
    </citation>
    <scope>NUCLEOTIDE SEQUENCE [LARGE SCALE GENOMIC DNA]</scope>
    <source>
        <strain evidence="3">cv. Fuhuasheng</strain>
        <tissue evidence="2">Leaves</tissue>
    </source>
</reference>
<organism evidence="2 3">
    <name type="scientific">Arachis hypogaea</name>
    <name type="common">Peanut</name>
    <dbReference type="NCBI Taxonomy" id="3818"/>
    <lineage>
        <taxon>Eukaryota</taxon>
        <taxon>Viridiplantae</taxon>
        <taxon>Streptophyta</taxon>
        <taxon>Embryophyta</taxon>
        <taxon>Tracheophyta</taxon>
        <taxon>Spermatophyta</taxon>
        <taxon>Magnoliopsida</taxon>
        <taxon>eudicotyledons</taxon>
        <taxon>Gunneridae</taxon>
        <taxon>Pentapetalae</taxon>
        <taxon>rosids</taxon>
        <taxon>fabids</taxon>
        <taxon>Fabales</taxon>
        <taxon>Fabaceae</taxon>
        <taxon>Papilionoideae</taxon>
        <taxon>50 kb inversion clade</taxon>
        <taxon>dalbergioids sensu lato</taxon>
        <taxon>Dalbergieae</taxon>
        <taxon>Pterocarpus clade</taxon>
        <taxon>Arachis</taxon>
    </lineage>
</organism>
<dbReference type="Proteomes" id="UP000289738">
    <property type="component" value="Chromosome B09"/>
</dbReference>
<keyword evidence="3" id="KW-1185">Reference proteome</keyword>
<evidence type="ECO:0000313" key="3">
    <source>
        <dbReference type="Proteomes" id="UP000289738"/>
    </source>
</evidence>
<protein>
    <submittedName>
        <fullName evidence="2">Uncharacterized protein</fullName>
    </submittedName>
</protein>
<name>A0A444XQF9_ARAHY</name>
<sequence>MRFEIKFNDKDPLSVFLKPLTSFTEFQNTIIRKLGLQGIKRVDKLFYRISIFVVRDDVKYDSFAIGSYEDLQVLFHYCWQFPEVRTPKLLAKLVDVVSSSGGSNHNPQPSATAACSSSRLVGASSSLPMIEPEVALVAFPSFAANLNRAYDREVGDTRPFGDVAIPMTGIPDVVPESRQGRAPDSVKDVF</sequence>
<dbReference type="AlphaFoldDB" id="A0A444XQF9"/>